<gene>
    <name evidence="1" type="ORF">PXEA_LOCUS14041</name>
</gene>
<dbReference type="Proteomes" id="UP000784294">
    <property type="component" value="Unassembled WGS sequence"/>
</dbReference>
<accession>A0A3S5BDR5</accession>
<proteinExistence type="predicted"/>
<reference evidence="1" key="1">
    <citation type="submission" date="2018-11" db="EMBL/GenBank/DDBJ databases">
        <authorList>
            <consortium name="Pathogen Informatics"/>
        </authorList>
    </citation>
    <scope>NUCLEOTIDE SEQUENCE</scope>
</reference>
<comment type="caution">
    <text evidence="1">The sequence shown here is derived from an EMBL/GenBank/DDBJ whole genome shotgun (WGS) entry which is preliminary data.</text>
</comment>
<evidence type="ECO:0000313" key="2">
    <source>
        <dbReference type="Proteomes" id="UP000784294"/>
    </source>
</evidence>
<sequence>MPTEETSTTDPSHRDCLKVVQRAVRTRACADCRAQITGQFYWSLPCDGKSAHRLLTCLRLPLLGPRTVYADWIIAPIAQTPPTAVQ</sequence>
<protein>
    <submittedName>
        <fullName evidence="1">Uncharacterized protein</fullName>
    </submittedName>
</protein>
<dbReference type="EMBL" id="CAAALY010047208">
    <property type="protein sequence ID" value="VEL20601.1"/>
    <property type="molecule type" value="Genomic_DNA"/>
</dbReference>
<organism evidence="1 2">
    <name type="scientific">Protopolystoma xenopodis</name>
    <dbReference type="NCBI Taxonomy" id="117903"/>
    <lineage>
        <taxon>Eukaryota</taxon>
        <taxon>Metazoa</taxon>
        <taxon>Spiralia</taxon>
        <taxon>Lophotrochozoa</taxon>
        <taxon>Platyhelminthes</taxon>
        <taxon>Monogenea</taxon>
        <taxon>Polyopisthocotylea</taxon>
        <taxon>Polystomatidea</taxon>
        <taxon>Polystomatidae</taxon>
        <taxon>Protopolystoma</taxon>
    </lineage>
</organism>
<keyword evidence="2" id="KW-1185">Reference proteome</keyword>
<name>A0A3S5BDR5_9PLAT</name>
<dbReference type="AlphaFoldDB" id="A0A3S5BDR5"/>
<evidence type="ECO:0000313" key="1">
    <source>
        <dbReference type="EMBL" id="VEL20601.1"/>
    </source>
</evidence>